<dbReference type="Proteomes" id="UP000284375">
    <property type="component" value="Unassembled WGS sequence"/>
</dbReference>
<dbReference type="AlphaFoldDB" id="A0A423WIV4"/>
<evidence type="ECO:0000313" key="3">
    <source>
        <dbReference type="Proteomes" id="UP000284375"/>
    </source>
</evidence>
<keyword evidence="3" id="KW-1185">Reference proteome</keyword>
<comment type="caution">
    <text evidence="2">The sequence shown here is derived from an EMBL/GenBank/DDBJ whole genome shotgun (WGS) entry which is preliminary data.</text>
</comment>
<evidence type="ECO:0000256" key="1">
    <source>
        <dbReference type="SAM" id="Phobius"/>
    </source>
</evidence>
<protein>
    <recommendedName>
        <fullName evidence="4">Mid2 domain-containing protein</fullName>
    </recommendedName>
</protein>
<keyword evidence="1" id="KW-0812">Transmembrane</keyword>
<dbReference type="STRING" id="252740.A0A423WIV4"/>
<reference evidence="2 3" key="1">
    <citation type="submission" date="2015-09" db="EMBL/GenBank/DDBJ databases">
        <title>Host preference determinants of Valsa canker pathogens revealed by comparative genomics.</title>
        <authorList>
            <person name="Yin Z."/>
            <person name="Huang L."/>
        </authorList>
    </citation>
    <scope>NUCLEOTIDE SEQUENCE [LARGE SCALE GENOMIC DNA]</scope>
    <source>
        <strain evidence="2 3">YSFL</strain>
    </source>
</reference>
<accession>A0A423WIV4</accession>
<gene>
    <name evidence="2" type="ORF">VSDG_01493</name>
</gene>
<evidence type="ECO:0008006" key="4">
    <source>
        <dbReference type="Google" id="ProtNLM"/>
    </source>
</evidence>
<sequence length="187" mass="19363">MGGGNTLSFLNNYEGRDQFCCGLLVADNDTVGCDDNRSPFTLGSARLMYGYAALENATLTSDATDSSSSAIATASSTVSTSSSTGGSCQDDSLPIGVGVGVPLGIIALLAVAWGFWERRTRVRAQEVTAAAIAGVGSQGDQQAASRSYYEKSQVPDGQHLQAQPVQEAGVQVAELHSYSSPAEMTVL</sequence>
<organism evidence="2 3">
    <name type="scientific">Cytospora chrysosperma</name>
    <name type="common">Cytospora canker fungus</name>
    <name type="synonym">Sphaeria chrysosperma</name>
    <dbReference type="NCBI Taxonomy" id="252740"/>
    <lineage>
        <taxon>Eukaryota</taxon>
        <taxon>Fungi</taxon>
        <taxon>Dikarya</taxon>
        <taxon>Ascomycota</taxon>
        <taxon>Pezizomycotina</taxon>
        <taxon>Sordariomycetes</taxon>
        <taxon>Sordariomycetidae</taxon>
        <taxon>Diaporthales</taxon>
        <taxon>Cytosporaceae</taxon>
        <taxon>Cytospora</taxon>
    </lineage>
</organism>
<dbReference type="OrthoDB" id="5215637at2759"/>
<dbReference type="EMBL" id="LJZO01000003">
    <property type="protein sequence ID" value="ROW03342.1"/>
    <property type="molecule type" value="Genomic_DNA"/>
</dbReference>
<name>A0A423WIV4_CYTCH</name>
<feature type="transmembrane region" description="Helical" evidence="1">
    <location>
        <begin position="95"/>
        <end position="116"/>
    </location>
</feature>
<evidence type="ECO:0000313" key="2">
    <source>
        <dbReference type="EMBL" id="ROW03342.1"/>
    </source>
</evidence>
<keyword evidence="1" id="KW-0472">Membrane</keyword>
<proteinExistence type="predicted"/>
<keyword evidence="1" id="KW-1133">Transmembrane helix</keyword>